<dbReference type="AlphaFoldDB" id="A0AAV4S1R2"/>
<accession>A0AAV4S1R2</accession>
<protein>
    <submittedName>
        <fullName evidence="1">Uncharacterized protein</fullName>
    </submittedName>
</protein>
<evidence type="ECO:0000313" key="1">
    <source>
        <dbReference type="EMBL" id="GIY26480.1"/>
    </source>
</evidence>
<dbReference type="EMBL" id="BPLQ01006946">
    <property type="protein sequence ID" value="GIY26480.1"/>
    <property type="molecule type" value="Genomic_DNA"/>
</dbReference>
<comment type="caution">
    <text evidence="1">The sequence shown here is derived from an EMBL/GenBank/DDBJ whole genome shotgun (WGS) entry which is preliminary data.</text>
</comment>
<dbReference type="Proteomes" id="UP001054837">
    <property type="component" value="Unassembled WGS sequence"/>
</dbReference>
<reference evidence="1 2" key="1">
    <citation type="submission" date="2021-06" db="EMBL/GenBank/DDBJ databases">
        <title>Caerostris darwini draft genome.</title>
        <authorList>
            <person name="Kono N."/>
            <person name="Arakawa K."/>
        </authorList>
    </citation>
    <scope>NUCLEOTIDE SEQUENCE [LARGE SCALE GENOMIC DNA]</scope>
</reference>
<name>A0AAV4S1R2_9ARAC</name>
<sequence length="143" mass="17202">MNFQKDLMTLTKIYYVLEHSNSTGMTWERRIVKKKSITKFTNNDLIEWRVAQKFRLRGLEEWALNRAEAKVLAEKSPYDFDDLLEDDASRQLEDMFNIMETQKQKKKRTSRLEKALTKRPFKVTDEVMEDWVIQSYICSKYAF</sequence>
<keyword evidence="2" id="KW-1185">Reference proteome</keyword>
<proteinExistence type="predicted"/>
<evidence type="ECO:0000313" key="2">
    <source>
        <dbReference type="Proteomes" id="UP001054837"/>
    </source>
</evidence>
<gene>
    <name evidence="1" type="primary">AVEN_1449_1</name>
    <name evidence="1" type="ORF">CDAR_223721</name>
</gene>
<organism evidence="1 2">
    <name type="scientific">Caerostris darwini</name>
    <dbReference type="NCBI Taxonomy" id="1538125"/>
    <lineage>
        <taxon>Eukaryota</taxon>
        <taxon>Metazoa</taxon>
        <taxon>Ecdysozoa</taxon>
        <taxon>Arthropoda</taxon>
        <taxon>Chelicerata</taxon>
        <taxon>Arachnida</taxon>
        <taxon>Araneae</taxon>
        <taxon>Araneomorphae</taxon>
        <taxon>Entelegynae</taxon>
        <taxon>Araneoidea</taxon>
        <taxon>Araneidae</taxon>
        <taxon>Caerostris</taxon>
    </lineage>
</organism>